<dbReference type="PANTHER" id="PTHR43065:SF42">
    <property type="entry name" value="TWO-COMPONENT SENSOR PPRA"/>
    <property type="match status" value="1"/>
</dbReference>
<dbReference type="Gene3D" id="3.40.50.2300">
    <property type="match status" value="2"/>
</dbReference>
<keyword evidence="3" id="KW-0597">Phosphoprotein</keyword>
<proteinExistence type="predicted"/>
<organism evidence="5 6">
    <name type="scientific">Ensifer adhaerens</name>
    <name type="common">Sinorhizobium morelense</name>
    <dbReference type="NCBI Taxonomy" id="106592"/>
    <lineage>
        <taxon>Bacteria</taxon>
        <taxon>Pseudomonadati</taxon>
        <taxon>Pseudomonadota</taxon>
        <taxon>Alphaproteobacteria</taxon>
        <taxon>Hyphomicrobiales</taxon>
        <taxon>Rhizobiaceae</taxon>
        <taxon>Sinorhizobium/Ensifer group</taxon>
        <taxon>Ensifer</taxon>
    </lineage>
</organism>
<gene>
    <name evidence="5" type="ORF">NE863_33630</name>
</gene>
<evidence type="ECO:0000313" key="5">
    <source>
        <dbReference type="EMBL" id="USJ27396.1"/>
    </source>
</evidence>
<dbReference type="SMART" id="SM00387">
    <property type="entry name" value="HATPase_c"/>
    <property type="match status" value="1"/>
</dbReference>
<evidence type="ECO:0000256" key="3">
    <source>
        <dbReference type="ARBA" id="ARBA00022553"/>
    </source>
</evidence>
<evidence type="ECO:0000313" key="6">
    <source>
        <dbReference type="Proteomes" id="UP001055460"/>
    </source>
</evidence>
<feature type="domain" description="Histidine kinase" evidence="4">
    <location>
        <begin position="381"/>
        <end position="596"/>
    </location>
</feature>
<dbReference type="SUPFAM" id="SSF47384">
    <property type="entry name" value="Homodimeric domain of signal transducing histidine kinase"/>
    <property type="match status" value="1"/>
</dbReference>
<dbReference type="InterPro" id="IPR004358">
    <property type="entry name" value="Sig_transdc_His_kin-like_C"/>
</dbReference>
<dbReference type="Gene3D" id="3.30.565.10">
    <property type="entry name" value="Histidine kinase-like ATPase, C-terminal domain"/>
    <property type="match status" value="1"/>
</dbReference>
<dbReference type="InterPro" id="IPR003661">
    <property type="entry name" value="HisK_dim/P_dom"/>
</dbReference>
<dbReference type="InterPro" id="IPR003594">
    <property type="entry name" value="HATPase_dom"/>
</dbReference>
<dbReference type="InterPro" id="IPR036097">
    <property type="entry name" value="HisK_dim/P_sf"/>
</dbReference>
<dbReference type="EMBL" id="CP098809">
    <property type="protein sequence ID" value="USJ27396.1"/>
    <property type="molecule type" value="Genomic_DNA"/>
</dbReference>
<keyword evidence="5" id="KW-0067">ATP-binding</keyword>
<evidence type="ECO:0000256" key="2">
    <source>
        <dbReference type="ARBA" id="ARBA00012438"/>
    </source>
</evidence>
<comment type="catalytic activity">
    <reaction evidence="1">
        <text>ATP + protein L-histidine = ADP + protein N-phospho-L-histidine.</text>
        <dbReference type="EC" id="2.7.13.3"/>
    </reaction>
</comment>
<reference evidence="5" key="1">
    <citation type="submission" date="2022-06" db="EMBL/GenBank/DDBJ databases">
        <title>Physiological and biochemical characterization and genomic elucidation of a strain of the genus Ensifer adhaerens M8 that combines arsenic oxidation and chromium reduction.</title>
        <authorList>
            <person name="Li X."/>
            <person name="Yu c."/>
        </authorList>
    </citation>
    <scope>NUCLEOTIDE SEQUENCE</scope>
    <source>
        <strain evidence="5">M8</strain>
        <plasmid evidence="5">pB</plasmid>
    </source>
</reference>
<evidence type="ECO:0000259" key="4">
    <source>
        <dbReference type="PROSITE" id="PS50109"/>
    </source>
</evidence>
<dbReference type="AlphaFoldDB" id="A0A9Q8YFT5"/>
<dbReference type="SUPFAM" id="SSF55874">
    <property type="entry name" value="ATPase domain of HSP90 chaperone/DNA topoisomerase II/histidine kinase"/>
    <property type="match status" value="1"/>
</dbReference>
<dbReference type="InterPro" id="IPR036890">
    <property type="entry name" value="HATPase_C_sf"/>
</dbReference>
<dbReference type="EC" id="2.7.13.3" evidence="2"/>
<dbReference type="InterPro" id="IPR005467">
    <property type="entry name" value="His_kinase_dom"/>
</dbReference>
<dbReference type="PRINTS" id="PR00344">
    <property type="entry name" value="BCTRLSENSOR"/>
</dbReference>
<dbReference type="Pfam" id="PF02518">
    <property type="entry name" value="HATPase_c"/>
    <property type="match status" value="1"/>
</dbReference>
<geneLocation type="plasmid" evidence="5 6">
    <name>pB</name>
</geneLocation>
<accession>A0A9Q8YFT5</accession>
<evidence type="ECO:0000256" key="1">
    <source>
        <dbReference type="ARBA" id="ARBA00000085"/>
    </source>
</evidence>
<dbReference type="PROSITE" id="PS50109">
    <property type="entry name" value="HIS_KIN"/>
    <property type="match status" value="1"/>
</dbReference>
<dbReference type="GO" id="GO:0000155">
    <property type="term" value="F:phosphorelay sensor kinase activity"/>
    <property type="evidence" value="ECO:0007669"/>
    <property type="project" value="InterPro"/>
</dbReference>
<keyword evidence="5" id="KW-0614">Plasmid</keyword>
<keyword evidence="5" id="KW-0547">Nucleotide-binding</keyword>
<dbReference type="Gene3D" id="1.10.287.130">
    <property type="match status" value="1"/>
</dbReference>
<dbReference type="Pfam" id="PF00512">
    <property type="entry name" value="HisKA"/>
    <property type="match status" value="1"/>
</dbReference>
<dbReference type="RefSeq" id="WP_252161062.1">
    <property type="nucleotide sequence ID" value="NZ_CP098809.1"/>
</dbReference>
<dbReference type="PANTHER" id="PTHR43065">
    <property type="entry name" value="SENSOR HISTIDINE KINASE"/>
    <property type="match status" value="1"/>
</dbReference>
<dbReference type="Proteomes" id="UP001055460">
    <property type="component" value="Plasmid pB"/>
</dbReference>
<sequence length="596" mass="64312">MLALIAAVAFGGSAFAERILILYENESTQPATMEIAQGITRRLVEDKRHVELYSEYLDLVRFGSDADRQRLIEYLRVKYTGRPLDALLTVGPSALRFALAERDLFAPGVPIVFGAVRGFPEDVPMPPDATGVLSRFDVKGTLELARRLQPDAKRATILTGSAPFDRSWKETARTLLGEHYAGFDIDYLDGLSLDGFKAKATALPADSVLLILTVFADAEGVSYIPRDAASRIATTSGAPVYSVYSSYFEGTVLAGHVGTFTAIGAEMAALALRLFDGGGTAPPATQKEVALIDWRQVVSRGIARDRIPEDAEILHYKPTAWEQFRLPIILGLSVIAAQALSIAALILQNQRNRRLEDVVSTQRLELAHMSRHSQVSQLSGTLAHELTQPLTSILANAEAGRKIARAGNADLGEIGEIFDDIVADNKRAGEVIAQLRSMMRKGDVSVERIDLNDAMRSTVALINAEMVARRTQVSMSPNAEPLPVQANMVQLQQVILNLILNAADAMAELPPKQRKIEIATRLGENGARQLTVSDAGPGIAPDQMAEVFKPFVSTKDNGLGLGLAISRSLVEARGGKLVFDGMATRGARAVVTLPAG</sequence>
<dbReference type="GO" id="GO:0005524">
    <property type="term" value="F:ATP binding"/>
    <property type="evidence" value="ECO:0007669"/>
    <property type="project" value="UniProtKB-KW"/>
</dbReference>
<dbReference type="SMART" id="SM00388">
    <property type="entry name" value="HisKA"/>
    <property type="match status" value="1"/>
</dbReference>
<protein>
    <recommendedName>
        <fullName evidence="2">histidine kinase</fullName>
        <ecNumber evidence="2">2.7.13.3</ecNumber>
    </recommendedName>
</protein>
<dbReference type="CDD" id="cd00082">
    <property type="entry name" value="HisKA"/>
    <property type="match status" value="1"/>
</dbReference>
<name>A0A9Q8YFT5_ENSAD</name>